<dbReference type="EMBL" id="CADEAL010001391">
    <property type="protein sequence ID" value="CAB1431968.1"/>
    <property type="molecule type" value="Genomic_DNA"/>
</dbReference>
<evidence type="ECO:0000256" key="1">
    <source>
        <dbReference type="SAM" id="MobiDB-lite"/>
    </source>
</evidence>
<protein>
    <submittedName>
        <fullName evidence="2">Uncharacterized protein</fullName>
    </submittedName>
</protein>
<sequence length="149" mass="16721">MGAGWQAWKRPATPENKENRCKVKPAAGQTNYQTGKPGGFTGVRAGSTSTNRGELTHPVGMGCHFRTLVGRKVYGQLMFKRPALPPEWMIGGGEQSCGSLRSRQLRRCRRDMMEWKPRALSGLCWVPGASTVQSPRREDILKKHQRRDE</sequence>
<dbReference type="AlphaFoldDB" id="A0A9N7UKW1"/>
<proteinExistence type="predicted"/>
<gene>
    <name evidence="2" type="ORF">PLEPLA_LOCUS20025</name>
</gene>
<organism evidence="2 3">
    <name type="scientific">Pleuronectes platessa</name>
    <name type="common">European plaice</name>
    <dbReference type="NCBI Taxonomy" id="8262"/>
    <lineage>
        <taxon>Eukaryota</taxon>
        <taxon>Metazoa</taxon>
        <taxon>Chordata</taxon>
        <taxon>Craniata</taxon>
        <taxon>Vertebrata</taxon>
        <taxon>Euteleostomi</taxon>
        <taxon>Actinopterygii</taxon>
        <taxon>Neopterygii</taxon>
        <taxon>Teleostei</taxon>
        <taxon>Neoteleostei</taxon>
        <taxon>Acanthomorphata</taxon>
        <taxon>Carangaria</taxon>
        <taxon>Pleuronectiformes</taxon>
        <taxon>Pleuronectoidei</taxon>
        <taxon>Pleuronectidae</taxon>
        <taxon>Pleuronectes</taxon>
    </lineage>
</organism>
<name>A0A9N7UKW1_PLEPL</name>
<comment type="caution">
    <text evidence="2">The sequence shown here is derived from an EMBL/GenBank/DDBJ whole genome shotgun (WGS) entry which is preliminary data.</text>
</comment>
<accession>A0A9N7UKW1</accession>
<keyword evidence="3" id="KW-1185">Reference proteome</keyword>
<evidence type="ECO:0000313" key="3">
    <source>
        <dbReference type="Proteomes" id="UP001153269"/>
    </source>
</evidence>
<evidence type="ECO:0000313" key="2">
    <source>
        <dbReference type="EMBL" id="CAB1431968.1"/>
    </source>
</evidence>
<dbReference type="Proteomes" id="UP001153269">
    <property type="component" value="Unassembled WGS sequence"/>
</dbReference>
<reference evidence="2" key="1">
    <citation type="submission" date="2020-03" db="EMBL/GenBank/DDBJ databases">
        <authorList>
            <person name="Weist P."/>
        </authorList>
    </citation>
    <scope>NUCLEOTIDE SEQUENCE</scope>
</reference>
<feature type="region of interest" description="Disordered" evidence="1">
    <location>
        <begin position="1"/>
        <end position="54"/>
    </location>
</feature>